<evidence type="ECO:0000313" key="2">
    <source>
        <dbReference type="Proteomes" id="UP001189429"/>
    </source>
</evidence>
<name>A0ABN9VDY0_9DINO</name>
<gene>
    <name evidence="1" type="ORF">PCOR1329_LOCUS56924</name>
</gene>
<proteinExistence type="predicted"/>
<dbReference type="Proteomes" id="UP001189429">
    <property type="component" value="Unassembled WGS sequence"/>
</dbReference>
<organism evidence="1 2">
    <name type="scientific">Prorocentrum cordatum</name>
    <dbReference type="NCBI Taxonomy" id="2364126"/>
    <lineage>
        <taxon>Eukaryota</taxon>
        <taxon>Sar</taxon>
        <taxon>Alveolata</taxon>
        <taxon>Dinophyceae</taxon>
        <taxon>Prorocentrales</taxon>
        <taxon>Prorocentraceae</taxon>
        <taxon>Prorocentrum</taxon>
    </lineage>
</organism>
<feature type="non-terminal residue" evidence="1">
    <location>
        <position position="63"/>
    </location>
</feature>
<accession>A0ABN9VDY0</accession>
<evidence type="ECO:0000313" key="1">
    <source>
        <dbReference type="EMBL" id="CAK0870958.1"/>
    </source>
</evidence>
<protein>
    <submittedName>
        <fullName evidence="1">Uncharacterized protein</fullName>
    </submittedName>
</protein>
<dbReference type="EMBL" id="CAUYUJ010017020">
    <property type="protein sequence ID" value="CAK0870958.1"/>
    <property type="molecule type" value="Genomic_DNA"/>
</dbReference>
<sequence>AAVLAAVAAAAPGSGAEGAAPTCADPAAAQAEAVSVSLLQKPSAALARGAWAAAPAVAGGAAP</sequence>
<feature type="non-terminal residue" evidence="1">
    <location>
        <position position="1"/>
    </location>
</feature>
<reference evidence="1" key="1">
    <citation type="submission" date="2023-10" db="EMBL/GenBank/DDBJ databases">
        <authorList>
            <person name="Chen Y."/>
            <person name="Shah S."/>
            <person name="Dougan E. K."/>
            <person name="Thang M."/>
            <person name="Chan C."/>
        </authorList>
    </citation>
    <scope>NUCLEOTIDE SEQUENCE [LARGE SCALE GENOMIC DNA]</scope>
</reference>
<comment type="caution">
    <text evidence="1">The sequence shown here is derived from an EMBL/GenBank/DDBJ whole genome shotgun (WGS) entry which is preliminary data.</text>
</comment>
<keyword evidence="2" id="KW-1185">Reference proteome</keyword>